<accession>U1GAJ9</accession>
<sequence>MGGRIRVTDRTVDFMRQIRSNARHISQKQQKLNEINDEITSDEDRIERLLQEYDEVQEETGGKDQLDAIKQIGSDLKKLDSLKVSLAEELSNHKSSRLFFRELLEDEIWLALIQSGQVRPDDDISDSGLSPHGQSMEDSCHPINSHHDVVLRQNDPDAGQDCAMNDDPDTTREQMRKAMSLLEATRNNVQDVGMRFRQLDRLCEEQRRDFEDGIVPEWQDMTRTEFDLEQLALRMDLTRELVEAEKAYSDAGRFAVEVGYSPDDSNQSCHFVDDPEDGLCSGDRYATFVEEKGMDFIEAWREGIAANISTSPVSAQGDDWDVDSVNFGEGCSTHADEWYKPKIGRWEDARELERMKWHRAGIVARPDTMVCDHTSVLDHQDLSEAVPLSVSQYTETDSSRAGLWKPSLARVKELVVTGHAAVARFSATWSTR</sequence>
<dbReference type="EMBL" id="KE720872">
    <property type="protein sequence ID" value="ERF74542.1"/>
    <property type="molecule type" value="Genomic_DNA"/>
</dbReference>
<keyword evidence="3" id="KW-1185">Reference proteome</keyword>
<gene>
    <name evidence="2" type="ORF">EPUS_00672</name>
</gene>
<dbReference type="Proteomes" id="UP000019373">
    <property type="component" value="Unassembled WGS sequence"/>
</dbReference>
<evidence type="ECO:0000313" key="2">
    <source>
        <dbReference type="EMBL" id="ERF74542.1"/>
    </source>
</evidence>
<dbReference type="OMA" id="VANWHEV"/>
<dbReference type="GeneID" id="19235733"/>
<protein>
    <submittedName>
        <fullName evidence="2">Uncharacterized protein</fullName>
    </submittedName>
</protein>
<dbReference type="OrthoDB" id="5391053at2759"/>
<keyword evidence="1" id="KW-0175">Coiled coil</keyword>
<evidence type="ECO:0000313" key="3">
    <source>
        <dbReference type="Proteomes" id="UP000019373"/>
    </source>
</evidence>
<name>U1GAJ9_ENDPU</name>
<feature type="coiled-coil region" evidence="1">
    <location>
        <begin position="25"/>
        <end position="59"/>
    </location>
</feature>
<organism evidence="2 3">
    <name type="scientific">Endocarpon pusillum (strain Z07020 / HMAS-L-300199)</name>
    <name type="common">Lichen-forming fungus</name>
    <dbReference type="NCBI Taxonomy" id="1263415"/>
    <lineage>
        <taxon>Eukaryota</taxon>
        <taxon>Fungi</taxon>
        <taxon>Dikarya</taxon>
        <taxon>Ascomycota</taxon>
        <taxon>Pezizomycotina</taxon>
        <taxon>Eurotiomycetes</taxon>
        <taxon>Chaetothyriomycetidae</taxon>
        <taxon>Verrucariales</taxon>
        <taxon>Verrucariaceae</taxon>
        <taxon>Endocarpon</taxon>
    </lineage>
</organism>
<dbReference type="HOGENOM" id="CLU_634638_0_0_1"/>
<dbReference type="RefSeq" id="XP_007787957.1">
    <property type="nucleotide sequence ID" value="XM_007789767.1"/>
</dbReference>
<dbReference type="AlphaFoldDB" id="U1GAJ9"/>
<proteinExistence type="predicted"/>
<evidence type="ECO:0000256" key="1">
    <source>
        <dbReference type="SAM" id="Coils"/>
    </source>
</evidence>
<reference evidence="3" key="1">
    <citation type="journal article" date="2014" name="BMC Genomics">
        <title>Genome characteristics reveal the impact of lichenization on lichen-forming fungus Endocarpon pusillum Hedwig (Verrucariales, Ascomycota).</title>
        <authorList>
            <person name="Wang Y.-Y."/>
            <person name="Liu B."/>
            <person name="Zhang X.-Y."/>
            <person name="Zhou Q.-M."/>
            <person name="Zhang T."/>
            <person name="Li H."/>
            <person name="Yu Y.-F."/>
            <person name="Zhang X.-L."/>
            <person name="Hao X.-Y."/>
            <person name="Wang M."/>
            <person name="Wang L."/>
            <person name="Wei J.-C."/>
        </authorList>
    </citation>
    <scope>NUCLEOTIDE SEQUENCE [LARGE SCALE GENOMIC DNA]</scope>
    <source>
        <strain evidence="3">Z07020 / HMAS-L-300199</strain>
    </source>
</reference>